<dbReference type="InterPro" id="IPR036236">
    <property type="entry name" value="Znf_C2H2_sf"/>
</dbReference>
<dbReference type="SMART" id="SM00355">
    <property type="entry name" value="ZnF_C2H2"/>
    <property type="match status" value="4"/>
</dbReference>
<dbReference type="Proteomes" id="UP000265200">
    <property type="component" value="Chromosome 16"/>
</dbReference>
<dbReference type="GO" id="GO:0008270">
    <property type="term" value="F:zinc ion binding"/>
    <property type="evidence" value="ECO:0007669"/>
    <property type="project" value="UniProtKB-KW"/>
</dbReference>
<keyword evidence="4 7" id="KW-0863">Zinc-finger</keyword>
<evidence type="ECO:0000256" key="5">
    <source>
        <dbReference type="ARBA" id="ARBA00022833"/>
    </source>
</evidence>
<name>A0A3P9JM29_ORYLA</name>
<evidence type="ECO:0000256" key="1">
    <source>
        <dbReference type="ARBA" id="ARBA00004123"/>
    </source>
</evidence>
<evidence type="ECO:0000256" key="3">
    <source>
        <dbReference type="ARBA" id="ARBA00022737"/>
    </source>
</evidence>
<accession>A0A3P9JM29</accession>
<protein>
    <recommendedName>
        <fullName evidence="8">C2H2-type domain-containing protein</fullName>
    </recommendedName>
</protein>
<dbReference type="FunFam" id="3.30.160.60:FF:000295">
    <property type="entry name" value="zinc finger protein 19"/>
    <property type="match status" value="1"/>
</dbReference>
<evidence type="ECO:0000256" key="2">
    <source>
        <dbReference type="ARBA" id="ARBA00022723"/>
    </source>
</evidence>
<dbReference type="AlphaFoldDB" id="A0A3P9JM29"/>
<organism evidence="9 10">
    <name type="scientific">Oryzias latipes</name>
    <name type="common">Japanese rice fish</name>
    <name type="synonym">Japanese killifish</name>
    <dbReference type="NCBI Taxonomy" id="8090"/>
    <lineage>
        <taxon>Eukaryota</taxon>
        <taxon>Metazoa</taxon>
        <taxon>Chordata</taxon>
        <taxon>Craniata</taxon>
        <taxon>Vertebrata</taxon>
        <taxon>Euteleostomi</taxon>
        <taxon>Actinopterygii</taxon>
        <taxon>Neopterygii</taxon>
        <taxon>Teleostei</taxon>
        <taxon>Neoteleostei</taxon>
        <taxon>Acanthomorphata</taxon>
        <taxon>Ovalentaria</taxon>
        <taxon>Atherinomorphae</taxon>
        <taxon>Beloniformes</taxon>
        <taxon>Adrianichthyidae</taxon>
        <taxon>Oryziinae</taxon>
        <taxon>Oryzias</taxon>
    </lineage>
</organism>
<evidence type="ECO:0000259" key="8">
    <source>
        <dbReference type="PROSITE" id="PS50157"/>
    </source>
</evidence>
<dbReference type="PROSITE" id="PS00028">
    <property type="entry name" value="ZINC_FINGER_C2H2_1"/>
    <property type="match status" value="2"/>
</dbReference>
<dbReference type="Ensembl" id="ENSORLT00015026207.1">
    <property type="protein sequence ID" value="ENSORLP00015033347.1"/>
    <property type="gene ID" value="ENSORLG00015018700.1"/>
</dbReference>
<evidence type="ECO:0000256" key="6">
    <source>
        <dbReference type="ARBA" id="ARBA00023242"/>
    </source>
</evidence>
<dbReference type="Pfam" id="PF00096">
    <property type="entry name" value="zf-C2H2"/>
    <property type="match status" value="1"/>
</dbReference>
<feature type="domain" description="C2H2-type" evidence="8">
    <location>
        <begin position="233"/>
        <end position="260"/>
    </location>
</feature>
<evidence type="ECO:0000313" key="9">
    <source>
        <dbReference type="Ensembl" id="ENSORLP00015033347.1"/>
    </source>
</evidence>
<dbReference type="Gene3D" id="3.30.160.60">
    <property type="entry name" value="Classic Zinc Finger"/>
    <property type="match status" value="2"/>
</dbReference>
<dbReference type="InterPro" id="IPR050331">
    <property type="entry name" value="Zinc_finger"/>
</dbReference>
<dbReference type="PANTHER" id="PTHR16515">
    <property type="entry name" value="PR DOMAIN ZINC FINGER PROTEIN"/>
    <property type="match status" value="1"/>
</dbReference>
<dbReference type="InterPro" id="IPR013087">
    <property type="entry name" value="Znf_C2H2_type"/>
</dbReference>
<evidence type="ECO:0000256" key="4">
    <source>
        <dbReference type="ARBA" id="ARBA00022771"/>
    </source>
</evidence>
<keyword evidence="3" id="KW-0677">Repeat</keyword>
<reference evidence="9" key="4">
    <citation type="submission" date="2025-09" db="UniProtKB">
        <authorList>
            <consortium name="Ensembl"/>
        </authorList>
    </citation>
    <scope>IDENTIFICATION</scope>
    <source>
        <strain evidence="9">HSOK</strain>
    </source>
</reference>
<comment type="subcellular location">
    <subcellularLocation>
        <location evidence="1">Nucleus</location>
    </subcellularLocation>
</comment>
<reference evidence="9" key="3">
    <citation type="submission" date="2025-08" db="UniProtKB">
        <authorList>
            <consortium name="Ensembl"/>
        </authorList>
    </citation>
    <scope>IDENTIFICATION</scope>
    <source>
        <strain evidence="9">HSOK</strain>
    </source>
</reference>
<dbReference type="PANTHER" id="PTHR16515:SF49">
    <property type="entry name" value="GASTRULA ZINC FINGER PROTEIN XLCGF49.1-LIKE-RELATED"/>
    <property type="match status" value="1"/>
</dbReference>
<keyword evidence="2" id="KW-0479">Metal-binding</keyword>
<keyword evidence="6" id="KW-0539">Nucleus</keyword>
<evidence type="ECO:0000313" key="10">
    <source>
        <dbReference type="Proteomes" id="UP000265200"/>
    </source>
</evidence>
<keyword evidence="5" id="KW-0862">Zinc</keyword>
<reference evidence="9 10" key="2">
    <citation type="submission" date="2017-04" db="EMBL/GenBank/DDBJ databases">
        <title>CpG methylation of centromeres and impact of large insertions on vertebrate speciation.</title>
        <authorList>
            <person name="Ichikawa K."/>
            <person name="Yoshimura J."/>
            <person name="Morishita S."/>
        </authorList>
    </citation>
    <scope>NUCLEOTIDE SEQUENCE</scope>
    <source>
        <strain evidence="9 10">HSOK</strain>
    </source>
</reference>
<evidence type="ECO:0000256" key="7">
    <source>
        <dbReference type="PROSITE-ProRule" id="PRU00042"/>
    </source>
</evidence>
<sequence>MKRGSQILQNILSSSPSTDQMNAGHFCFSCEQIFGSRKVLEEHVCSSASFICSCGTEFKEYNAMKQHSSTHEPGHQVLDHETIKKRRIEKVLEEQEKIKKLQQAEILKTSNVRKVPPVSLQRKTVLPTPGASALMPQRPGQFSQVPKVCPPLSQLSSVTKPSAKNVQSVFGGAGAPTVDLWTLYQPVVLIKRTDVLNRKKPYTCGKCGQSFLSKASLVSHHNLHRIHTGEKPVKCNECGKTFSKNSNLNLHLKTHKKNTIYQKCEFCKIRIASSEYDSHMRIHDLEQETNLNVIEKTGKPVNQTVFGGLHAAAQRARRMKNFMAAS</sequence>
<dbReference type="FunFam" id="3.30.160.60:FF:000706">
    <property type="entry name" value="Zinc finger protein"/>
    <property type="match status" value="1"/>
</dbReference>
<dbReference type="SUPFAM" id="SSF57667">
    <property type="entry name" value="beta-beta-alpha zinc fingers"/>
    <property type="match status" value="1"/>
</dbReference>
<feature type="domain" description="C2H2-type" evidence="8">
    <location>
        <begin position="202"/>
        <end position="232"/>
    </location>
</feature>
<dbReference type="GO" id="GO:0005634">
    <property type="term" value="C:nucleus"/>
    <property type="evidence" value="ECO:0007669"/>
    <property type="project" value="UniProtKB-SubCell"/>
</dbReference>
<proteinExistence type="predicted"/>
<reference key="1">
    <citation type="journal article" date="2007" name="Nature">
        <title>The medaka draft genome and insights into vertebrate genome evolution.</title>
        <authorList>
            <person name="Kasahara M."/>
            <person name="Naruse K."/>
            <person name="Sasaki S."/>
            <person name="Nakatani Y."/>
            <person name="Qu W."/>
            <person name="Ahsan B."/>
            <person name="Yamada T."/>
            <person name="Nagayasu Y."/>
            <person name="Doi K."/>
            <person name="Kasai Y."/>
            <person name="Jindo T."/>
            <person name="Kobayashi D."/>
            <person name="Shimada A."/>
            <person name="Toyoda A."/>
            <person name="Kuroki Y."/>
            <person name="Fujiyama A."/>
            <person name="Sasaki T."/>
            <person name="Shimizu A."/>
            <person name="Asakawa S."/>
            <person name="Shimizu N."/>
            <person name="Hashimoto S."/>
            <person name="Yang J."/>
            <person name="Lee Y."/>
            <person name="Matsushima K."/>
            <person name="Sugano S."/>
            <person name="Sakaizumi M."/>
            <person name="Narita T."/>
            <person name="Ohishi K."/>
            <person name="Haga S."/>
            <person name="Ohta F."/>
            <person name="Nomoto H."/>
            <person name="Nogata K."/>
            <person name="Morishita T."/>
            <person name="Endo T."/>
            <person name="Shin-I T."/>
            <person name="Takeda H."/>
            <person name="Morishita S."/>
            <person name="Kohara Y."/>
        </authorList>
    </citation>
    <scope>NUCLEOTIDE SEQUENCE [LARGE SCALE GENOMIC DNA]</scope>
    <source>
        <strain>Hd-rR</strain>
    </source>
</reference>
<dbReference type="PROSITE" id="PS50157">
    <property type="entry name" value="ZINC_FINGER_C2H2_2"/>
    <property type="match status" value="2"/>
</dbReference>